<dbReference type="InterPro" id="IPR017850">
    <property type="entry name" value="Alkaline_phosphatase_core_sf"/>
</dbReference>
<dbReference type="Proteomes" id="UP001172687">
    <property type="component" value="Unassembled WGS sequence"/>
</dbReference>
<dbReference type="InterPro" id="IPR002591">
    <property type="entry name" value="Phosphodiest/P_Trfase"/>
</dbReference>
<sequence length="349" mass="36848">MSAGTNVAVVLVILDGVGARRVRADTMPTLHTLATSGAWRPDGSEAVLCSATYPNILTLVTGSTPAQHRVFANPLFGHEFTAGAHTRTVFERASTCTSEFVVGDQYLIDVAKARTAGRHWPPEGVLPASAGVDDFGYATDAQVLPHAVAAAERAPDLLVVHFNGPDTASHLHGPDSPEAIESYRTVDAALAGFIDSLRPRWDELLVLIASDHDQEPIDDDRRIDLAGLAAARGVEAGVFHEGTAAVVVGRDACDDRWLSGVPGVEGSWLCEPGVRVIASAPHHWFAAPGYPSRGGGHGGPRTRDQVAVATGGHPMVAQIAQVWRHRRPAAQDWAGLVLAALKLATVAPR</sequence>
<dbReference type="Pfam" id="PF01663">
    <property type="entry name" value="Phosphodiest"/>
    <property type="match status" value="1"/>
</dbReference>
<protein>
    <submittedName>
        <fullName evidence="1">Alkaline phosphatase family protein</fullName>
    </submittedName>
</protein>
<gene>
    <name evidence="1" type="ORF">QYF68_15970</name>
</gene>
<dbReference type="EMBL" id="JAUHTC010000054">
    <property type="protein sequence ID" value="MDN4519301.1"/>
    <property type="molecule type" value="Genomic_DNA"/>
</dbReference>
<dbReference type="PANTHER" id="PTHR10151:SF120">
    <property type="entry name" value="BIS(5'-ADENOSYL)-TRIPHOSPHATASE"/>
    <property type="match status" value="1"/>
</dbReference>
<keyword evidence="2" id="KW-1185">Reference proteome</keyword>
<evidence type="ECO:0000313" key="1">
    <source>
        <dbReference type="EMBL" id="MDN4519301.1"/>
    </source>
</evidence>
<accession>A0ABT8HEU6</accession>
<proteinExistence type="predicted"/>
<evidence type="ECO:0000313" key="2">
    <source>
        <dbReference type="Proteomes" id="UP001172687"/>
    </source>
</evidence>
<organism evidence="1 2">
    <name type="scientific">Mycolicibacterium austroafricanum</name>
    <name type="common">Mycobacterium austroafricanum</name>
    <dbReference type="NCBI Taxonomy" id="39687"/>
    <lineage>
        <taxon>Bacteria</taxon>
        <taxon>Bacillati</taxon>
        <taxon>Actinomycetota</taxon>
        <taxon>Actinomycetes</taxon>
        <taxon>Mycobacteriales</taxon>
        <taxon>Mycobacteriaceae</taxon>
        <taxon>Mycolicibacterium</taxon>
    </lineage>
</organism>
<dbReference type="PANTHER" id="PTHR10151">
    <property type="entry name" value="ECTONUCLEOTIDE PYROPHOSPHATASE/PHOSPHODIESTERASE"/>
    <property type="match status" value="1"/>
</dbReference>
<reference evidence="1" key="1">
    <citation type="submission" date="2023-07" db="EMBL/GenBank/DDBJ databases">
        <title>Degradation of tert-butanol by M. austroafricanum TBA100.</title>
        <authorList>
            <person name="Helbich S."/>
            <person name="Vainshtein Y."/>
        </authorList>
    </citation>
    <scope>NUCLEOTIDE SEQUENCE</scope>
    <source>
        <strain evidence="1">TBA100</strain>
    </source>
</reference>
<dbReference type="RefSeq" id="WP_105388548.1">
    <property type="nucleotide sequence ID" value="NZ_JAUHTC010000054.1"/>
</dbReference>
<dbReference type="Gene3D" id="3.40.720.10">
    <property type="entry name" value="Alkaline Phosphatase, subunit A"/>
    <property type="match status" value="1"/>
</dbReference>
<dbReference type="SUPFAM" id="SSF53649">
    <property type="entry name" value="Alkaline phosphatase-like"/>
    <property type="match status" value="1"/>
</dbReference>
<name>A0ABT8HEU6_MYCAO</name>
<comment type="caution">
    <text evidence="1">The sequence shown here is derived from an EMBL/GenBank/DDBJ whole genome shotgun (WGS) entry which is preliminary data.</text>
</comment>